<sequence length="86" mass="9429">MALWQDWNSKKVPDSRFSDPLPAPGSRAFLDVSISLMSQLLYGGTGSVRKYPTAASPTPTPPGSRAFLEYSILLMSHWLYGRTGPV</sequence>
<name>A0ABY7FEJ8_MYAAR</name>
<organism evidence="2 3">
    <name type="scientific">Mya arenaria</name>
    <name type="common">Soft-shell clam</name>
    <dbReference type="NCBI Taxonomy" id="6604"/>
    <lineage>
        <taxon>Eukaryota</taxon>
        <taxon>Metazoa</taxon>
        <taxon>Spiralia</taxon>
        <taxon>Lophotrochozoa</taxon>
        <taxon>Mollusca</taxon>
        <taxon>Bivalvia</taxon>
        <taxon>Autobranchia</taxon>
        <taxon>Heteroconchia</taxon>
        <taxon>Euheterodonta</taxon>
        <taxon>Imparidentia</taxon>
        <taxon>Neoheterodontei</taxon>
        <taxon>Myida</taxon>
        <taxon>Myoidea</taxon>
        <taxon>Myidae</taxon>
        <taxon>Mya</taxon>
    </lineage>
</organism>
<evidence type="ECO:0000256" key="1">
    <source>
        <dbReference type="SAM" id="MobiDB-lite"/>
    </source>
</evidence>
<dbReference type="Proteomes" id="UP001164746">
    <property type="component" value="Chromosome 11"/>
</dbReference>
<reference evidence="2" key="1">
    <citation type="submission" date="2022-11" db="EMBL/GenBank/DDBJ databases">
        <title>Centuries of genome instability and evolution in soft-shell clam transmissible cancer (bioRxiv).</title>
        <authorList>
            <person name="Hart S.F.M."/>
            <person name="Yonemitsu M.A."/>
            <person name="Giersch R.M."/>
            <person name="Beal B.F."/>
            <person name="Arriagada G."/>
            <person name="Davis B.W."/>
            <person name="Ostrander E.A."/>
            <person name="Goff S.P."/>
            <person name="Metzger M.J."/>
        </authorList>
    </citation>
    <scope>NUCLEOTIDE SEQUENCE</scope>
    <source>
        <strain evidence="2">MELC-2E11</strain>
        <tissue evidence="2">Siphon/mantle</tissue>
    </source>
</reference>
<keyword evidence="3" id="KW-1185">Reference proteome</keyword>
<evidence type="ECO:0000313" key="2">
    <source>
        <dbReference type="EMBL" id="WAR19799.1"/>
    </source>
</evidence>
<feature type="compositionally biased region" description="Basic and acidic residues" evidence="1">
    <location>
        <begin position="8"/>
        <end position="17"/>
    </location>
</feature>
<dbReference type="EMBL" id="CP111022">
    <property type="protein sequence ID" value="WAR19799.1"/>
    <property type="molecule type" value="Genomic_DNA"/>
</dbReference>
<proteinExistence type="predicted"/>
<feature type="region of interest" description="Disordered" evidence="1">
    <location>
        <begin position="1"/>
        <end position="22"/>
    </location>
</feature>
<gene>
    <name evidence="2" type="ORF">MAR_001637</name>
</gene>
<accession>A0ABY7FEJ8</accession>
<feature type="non-terminal residue" evidence="2">
    <location>
        <position position="1"/>
    </location>
</feature>
<protein>
    <submittedName>
        <fullName evidence="2">Uncharacterized protein</fullName>
    </submittedName>
</protein>
<evidence type="ECO:0000313" key="3">
    <source>
        <dbReference type="Proteomes" id="UP001164746"/>
    </source>
</evidence>